<feature type="compositionally biased region" description="Pro residues" evidence="7">
    <location>
        <begin position="361"/>
        <end position="374"/>
    </location>
</feature>
<dbReference type="AlphaFoldDB" id="A0A0D2LAS1"/>
<dbReference type="GO" id="GO:0003677">
    <property type="term" value="F:DNA binding"/>
    <property type="evidence" value="ECO:0007669"/>
    <property type="project" value="UniProtKB-KW"/>
</dbReference>
<evidence type="ECO:0000313" key="10">
    <source>
        <dbReference type="Proteomes" id="UP000054498"/>
    </source>
</evidence>
<dbReference type="InterPro" id="IPR036955">
    <property type="entry name" value="AP2/ERF_dom_sf"/>
</dbReference>
<dbReference type="PANTHER" id="PTHR31677">
    <property type="entry name" value="AP2 DOMAIN CLASS TRANSCRIPTION FACTOR"/>
    <property type="match status" value="1"/>
</dbReference>
<organism evidence="9 10">
    <name type="scientific">Monoraphidium neglectum</name>
    <dbReference type="NCBI Taxonomy" id="145388"/>
    <lineage>
        <taxon>Eukaryota</taxon>
        <taxon>Viridiplantae</taxon>
        <taxon>Chlorophyta</taxon>
        <taxon>core chlorophytes</taxon>
        <taxon>Chlorophyceae</taxon>
        <taxon>CS clade</taxon>
        <taxon>Sphaeropleales</taxon>
        <taxon>Selenastraceae</taxon>
        <taxon>Monoraphidium</taxon>
    </lineage>
</organism>
<proteinExistence type="predicted"/>
<evidence type="ECO:0000256" key="5">
    <source>
        <dbReference type="ARBA" id="ARBA00023242"/>
    </source>
</evidence>
<dbReference type="OrthoDB" id="2020802at2759"/>
<feature type="region of interest" description="Disordered" evidence="7">
    <location>
        <begin position="356"/>
        <end position="431"/>
    </location>
</feature>
<keyword evidence="4" id="KW-0804">Transcription</keyword>
<keyword evidence="6" id="KW-0175">Coiled coil</keyword>
<feature type="coiled-coil region" evidence="6">
    <location>
        <begin position="270"/>
        <end position="320"/>
    </location>
</feature>
<reference evidence="9 10" key="1">
    <citation type="journal article" date="2013" name="BMC Genomics">
        <title>Reconstruction of the lipid metabolism for the microalga Monoraphidium neglectum from its genome sequence reveals characteristics suitable for biofuel production.</title>
        <authorList>
            <person name="Bogen C."/>
            <person name="Al-Dilaimi A."/>
            <person name="Albersmeier A."/>
            <person name="Wichmann J."/>
            <person name="Grundmann M."/>
            <person name="Rupp O."/>
            <person name="Lauersen K.J."/>
            <person name="Blifernez-Klassen O."/>
            <person name="Kalinowski J."/>
            <person name="Goesmann A."/>
            <person name="Mussgnug J.H."/>
            <person name="Kruse O."/>
        </authorList>
    </citation>
    <scope>NUCLEOTIDE SEQUENCE [LARGE SCALE GENOMIC DNA]</scope>
    <source>
        <strain evidence="9 10">SAG 48.87</strain>
    </source>
</reference>
<dbReference type="KEGG" id="mng:MNEG_4072"/>
<dbReference type="Gene3D" id="3.30.730.10">
    <property type="entry name" value="AP2/ERF domain"/>
    <property type="match status" value="1"/>
</dbReference>
<sequence>MASNVSPQSLSGDSRTSEAAPAPVTPASPGTGSEPRGVDSAGPVTEIVIKRRERSKLMKSSSYRGVALTENGYWRSRIRFGKHTIHLGRFRDEREAALAYDRAAALLLGPSASLNFRFAPGRDDPGPVLHTAIIVNQALGANTPQAVQDMVNGATWQAAERERARLAATRAPPVPPQQQLPPMIRVDEAAAAFAALQQQQQQEQQQQLRLKLVQEQVARQQEQLRQLQALQAQLQMQRVPEPQLQQLEAGHQGGGASLLLHHALHEAAVLQEQQQQQQQLQLQRWRLQQQQQQQQQQQREQQQQQQREQQRRQQQQAEADQEMDAAAALAGLLGQAQSPAAAQQLLAALMQASGRGAAAPAPAPPAAELPPVAAPGPVKALAPPAASATPSAEEGAFRASSPSGGTHASWGGAPAAPVPTPTPAPAHAAVDSEAAARQAAFVAAMEDVGRLLQTEPGLLADYATPDGSAADSSDAAAARMAAALAAVVTAAAAVAQDLGGGAAPAAAAAPAPTLGKRARDGAAGASPDCESPTQRRREEPALGARGALALEHRLLQLSGVAASLAGRC</sequence>
<protein>
    <recommendedName>
        <fullName evidence="8">AP2/ERF domain-containing protein</fullName>
    </recommendedName>
</protein>
<accession>A0A0D2LAS1</accession>
<keyword evidence="2" id="KW-0805">Transcription regulation</keyword>
<dbReference type="InterPro" id="IPR016177">
    <property type="entry name" value="DNA-bd_dom_sf"/>
</dbReference>
<keyword evidence="3" id="KW-0238">DNA-binding</keyword>
<evidence type="ECO:0000256" key="2">
    <source>
        <dbReference type="ARBA" id="ARBA00023015"/>
    </source>
</evidence>
<evidence type="ECO:0000313" key="9">
    <source>
        <dbReference type="EMBL" id="KIZ03889.1"/>
    </source>
</evidence>
<gene>
    <name evidence="9" type="ORF">MNEG_4072</name>
</gene>
<name>A0A0D2LAS1_9CHLO</name>
<dbReference type="GeneID" id="25736950"/>
<dbReference type="PROSITE" id="PS51032">
    <property type="entry name" value="AP2_ERF"/>
    <property type="match status" value="1"/>
</dbReference>
<dbReference type="Proteomes" id="UP000054498">
    <property type="component" value="Unassembled WGS sequence"/>
</dbReference>
<dbReference type="GO" id="GO:0005634">
    <property type="term" value="C:nucleus"/>
    <property type="evidence" value="ECO:0007669"/>
    <property type="project" value="UniProtKB-SubCell"/>
</dbReference>
<dbReference type="SMART" id="SM00380">
    <property type="entry name" value="AP2"/>
    <property type="match status" value="1"/>
</dbReference>
<evidence type="ECO:0000259" key="8">
    <source>
        <dbReference type="PROSITE" id="PS51032"/>
    </source>
</evidence>
<comment type="subcellular location">
    <subcellularLocation>
        <location evidence="1">Nucleus</location>
    </subcellularLocation>
</comment>
<keyword evidence="10" id="KW-1185">Reference proteome</keyword>
<keyword evidence="5" id="KW-0539">Nucleus</keyword>
<evidence type="ECO:0000256" key="4">
    <source>
        <dbReference type="ARBA" id="ARBA00023163"/>
    </source>
</evidence>
<evidence type="ECO:0000256" key="7">
    <source>
        <dbReference type="SAM" id="MobiDB-lite"/>
    </source>
</evidence>
<feature type="region of interest" description="Disordered" evidence="7">
    <location>
        <begin position="514"/>
        <end position="539"/>
    </location>
</feature>
<dbReference type="InterPro" id="IPR001471">
    <property type="entry name" value="AP2/ERF_dom"/>
</dbReference>
<dbReference type="PANTHER" id="PTHR31677:SF196">
    <property type="entry name" value="ETHYLENE-RESPONSIVE TRANSCRIPTION FACTOR ERF109"/>
    <property type="match status" value="1"/>
</dbReference>
<feature type="compositionally biased region" description="Low complexity" evidence="7">
    <location>
        <begin position="375"/>
        <end position="394"/>
    </location>
</feature>
<feature type="region of interest" description="Disordered" evidence="7">
    <location>
        <begin position="1"/>
        <end position="45"/>
    </location>
</feature>
<feature type="domain" description="AP2/ERF" evidence="8">
    <location>
        <begin position="62"/>
        <end position="117"/>
    </location>
</feature>
<evidence type="ECO:0000256" key="1">
    <source>
        <dbReference type="ARBA" id="ARBA00004123"/>
    </source>
</evidence>
<evidence type="ECO:0000256" key="3">
    <source>
        <dbReference type="ARBA" id="ARBA00023125"/>
    </source>
</evidence>
<feature type="coiled-coil region" evidence="6">
    <location>
        <begin position="186"/>
        <end position="237"/>
    </location>
</feature>
<evidence type="ECO:0000256" key="6">
    <source>
        <dbReference type="SAM" id="Coils"/>
    </source>
</evidence>
<dbReference type="GO" id="GO:0003700">
    <property type="term" value="F:DNA-binding transcription factor activity"/>
    <property type="evidence" value="ECO:0007669"/>
    <property type="project" value="InterPro"/>
</dbReference>
<dbReference type="RefSeq" id="XP_013902908.1">
    <property type="nucleotide sequence ID" value="XM_014047454.1"/>
</dbReference>
<dbReference type="EMBL" id="KK100765">
    <property type="protein sequence ID" value="KIZ03889.1"/>
    <property type="molecule type" value="Genomic_DNA"/>
</dbReference>
<dbReference type="SUPFAM" id="SSF54171">
    <property type="entry name" value="DNA-binding domain"/>
    <property type="match status" value="1"/>
</dbReference>
<feature type="compositionally biased region" description="Polar residues" evidence="7">
    <location>
        <begin position="1"/>
        <end position="14"/>
    </location>
</feature>